<proteinExistence type="inferred from homology"/>
<keyword evidence="7" id="KW-1185">Reference proteome</keyword>
<keyword evidence="2 3" id="KW-0808">Transferase</keyword>
<dbReference type="EMBL" id="JADCNL010000003">
    <property type="protein sequence ID" value="KAG0489227.1"/>
    <property type="molecule type" value="Genomic_DNA"/>
</dbReference>
<protein>
    <recommendedName>
        <fullName evidence="4">Glycosyltransferase</fullName>
        <ecNumber evidence="4">2.4.1.-</ecNumber>
    </recommendedName>
</protein>
<evidence type="ECO:0000256" key="1">
    <source>
        <dbReference type="ARBA" id="ARBA00009995"/>
    </source>
</evidence>
<feature type="transmembrane region" description="Helical" evidence="5">
    <location>
        <begin position="12"/>
        <end position="33"/>
    </location>
</feature>
<accession>A0A835RNL5</accession>
<dbReference type="EC" id="2.4.1.-" evidence="4"/>
<keyword evidence="5" id="KW-0812">Transmembrane</keyword>
<dbReference type="GO" id="GO:0035251">
    <property type="term" value="F:UDP-glucosyltransferase activity"/>
    <property type="evidence" value="ECO:0007669"/>
    <property type="project" value="TreeGrafter"/>
</dbReference>
<evidence type="ECO:0000256" key="5">
    <source>
        <dbReference type="SAM" id="Phobius"/>
    </source>
</evidence>
<name>A0A835RNL5_VANPL</name>
<dbReference type="OrthoDB" id="770985at2759"/>
<gene>
    <name evidence="6" type="ORF">HPP92_008038</name>
</gene>
<keyword evidence="5" id="KW-1133">Transmembrane helix</keyword>
<sequence length="458" mass="50252">MAKSSSIAELKVFLVPFLAPGHMIPMVHLAYLLSHRGVISTIVTTPGNADLIRPSLSNSSVHLLTIPFPSDLPDNLTAFRSPEIPPDFYSALCRLEPHLEHLLLSHRPDCLISDIFLPWTAYLAEKHRIPRLAFHGTSSFSTVVMTAIVNLRLLDSVSRDDESFLIPGFPHHIEMYRSQLPYFITSPPAFVTEVAEAYKQTFGTVVNSFHELEPAYAAMLGSQGARNWLVGPLSFFRLSGAVAIPAKIFSFLESKEHGSVVYVCFGSLSRFTVVQMREIKTGLEAANRPYLWVVTDEATTDYVAGEANGLVVSGWVPQVEILNHPAIGGFVTHCGWNSSLEGIIAGVPMVTWPLFAEQFINERLLVDVLRVAVGVGTKVSRVKAEDRLLVPAEKLTAAVEAVMGGSEDADERRQRANELKETAAAVVADGGSSAMELDLMLEELSALKMARIHNSNYE</sequence>
<dbReference type="InterPro" id="IPR002213">
    <property type="entry name" value="UDP_glucos_trans"/>
</dbReference>
<dbReference type="PANTHER" id="PTHR48047:SF19">
    <property type="entry name" value="GLYCOSYLTRANSFERASE"/>
    <property type="match status" value="1"/>
</dbReference>
<reference evidence="6 7" key="1">
    <citation type="journal article" date="2020" name="Nat. Food">
        <title>A phased Vanilla planifolia genome enables genetic improvement of flavour and production.</title>
        <authorList>
            <person name="Hasing T."/>
            <person name="Tang H."/>
            <person name="Brym M."/>
            <person name="Khazi F."/>
            <person name="Huang T."/>
            <person name="Chambers A.H."/>
        </authorList>
    </citation>
    <scope>NUCLEOTIDE SEQUENCE [LARGE SCALE GENOMIC DNA]</scope>
    <source>
        <tissue evidence="6">Leaf</tissue>
    </source>
</reference>
<evidence type="ECO:0000256" key="4">
    <source>
        <dbReference type="RuleBase" id="RU362057"/>
    </source>
</evidence>
<dbReference type="PROSITE" id="PS00375">
    <property type="entry name" value="UDPGT"/>
    <property type="match status" value="1"/>
</dbReference>
<evidence type="ECO:0000256" key="3">
    <source>
        <dbReference type="RuleBase" id="RU003718"/>
    </source>
</evidence>
<dbReference type="CDD" id="cd03784">
    <property type="entry name" value="GT1_Gtf-like"/>
    <property type="match status" value="1"/>
</dbReference>
<comment type="similarity">
    <text evidence="1 3">Belongs to the UDP-glycosyltransferase family.</text>
</comment>
<dbReference type="Pfam" id="PF00201">
    <property type="entry name" value="UDPGT"/>
    <property type="match status" value="1"/>
</dbReference>
<keyword evidence="3" id="KW-0328">Glycosyltransferase</keyword>
<evidence type="ECO:0000313" key="6">
    <source>
        <dbReference type="EMBL" id="KAG0489227.1"/>
    </source>
</evidence>
<dbReference type="FunFam" id="3.40.50.2000:FF:000056">
    <property type="entry name" value="Glycosyltransferase"/>
    <property type="match status" value="1"/>
</dbReference>
<evidence type="ECO:0000313" key="7">
    <source>
        <dbReference type="Proteomes" id="UP000636800"/>
    </source>
</evidence>
<dbReference type="SUPFAM" id="SSF53756">
    <property type="entry name" value="UDP-Glycosyltransferase/glycogen phosphorylase"/>
    <property type="match status" value="1"/>
</dbReference>
<keyword evidence="5" id="KW-0472">Membrane</keyword>
<dbReference type="AlphaFoldDB" id="A0A835RNL5"/>
<organism evidence="6 7">
    <name type="scientific">Vanilla planifolia</name>
    <name type="common">Vanilla</name>
    <dbReference type="NCBI Taxonomy" id="51239"/>
    <lineage>
        <taxon>Eukaryota</taxon>
        <taxon>Viridiplantae</taxon>
        <taxon>Streptophyta</taxon>
        <taxon>Embryophyta</taxon>
        <taxon>Tracheophyta</taxon>
        <taxon>Spermatophyta</taxon>
        <taxon>Magnoliopsida</taxon>
        <taxon>Liliopsida</taxon>
        <taxon>Asparagales</taxon>
        <taxon>Orchidaceae</taxon>
        <taxon>Vanilloideae</taxon>
        <taxon>Vanilleae</taxon>
        <taxon>Vanilla</taxon>
    </lineage>
</organism>
<dbReference type="InterPro" id="IPR035595">
    <property type="entry name" value="UDP_glycos_trans_CS"/>
</dbReference>
<dbReference type="Gene3D" id="3.40.50.2000">
    <property type="entry name" value="Glycogen Phosphorylase B"/>
    <property type="match status" value="2"/>
</dbReference>
<dbReference type="Proteomes" id="UP000636800">
    <property type="component" value="Chromosome 3"/>
</dbReference>
<dbReference type="PANTHER" id="PTHR48047">
    <property type="entry name" value="GLYCOSYLTRANSFERASE"/>
    <property type="match status" value="1"/>
</dbReference>
<comment type="caution">
    <text evidence="6">The sequence shown here is derived from an EMBL/GenBank/DDBJ whole genome shotgun (WGS) entry which is preliminary data.</text>
</comment>
<evidence type="ECO:0000256" key="2">
    <source>
        <dbReference type="ARBA" id="ARBA00022679"/>
    </source>
</evidence>